<dbReference type="InterPro" id="IPR022247">
    <property type="entry name" value="Casein_kinase-1_gamma_C"/>
</dbReference>
<feature type="compositionally biased region" description="Basic and acidic residues" evidence="19">
    <location>
        <begin position="429"/>
        <end position="439"/>
    </location>
</feature>
<proteinExistence type="inferred from homology"/>
<feature type="compositionally biased region" description="Basic and acidic residues" evidence="19">
    <location>
        <begin position="22"/>
        <end position="32"/>
    </location>
</feature>
<evidence type="ECO:0000256" key="5">
    <source>
        <dbReference type="ARBA" id="ARBA00022490"/>
    </source>
</evidence>
<dbReference type="CDD" id="cd14126">
    <property type="entry name" value="STKc_CK1_gamma"/>
    <property type="match status" value="1"/>
</dbReference>
<keyword evidence="7" id="KW-0808">Transferase</keyword>
<dbReference type="InterPro" id="IPR001210">
    <property type="entry name" value="Ribosomal_eS17"/>
</dbReference>
<dbReference type="EMBL" id="JAROKS010000012">
    <property type="protein sequence ID" value="KAK1798404.1"/>
    <property type="molecule type" value="Genomic_DNA"/>
</dbReference>
<evidence type="ECO:0000256" key="2">
    <source>
        <dbReference type="ARBA" id="ARBA00005926"/>
    </source>
</evidence>
<keyword evidence="8" id="KW-0879">Wnt signaling pathway</keyword>
<evidence type="ECO:0000259" key="21">
    <source>
        <dbReference type="PROSITE" id="PS50011"/>
    </source>
</evidence>
<dbReference type="InterPro" id="IPR000719">
    <property type="entry name" value="Prot_kinase_dom"/>
</dbReference>
<evidence type="ECO:0000256" key="1">
    <source>
        <dbReference type="ARBA" id="ARBA00004496"/>
    </source>
</evidence>
<keyword evidence="23" id="KW-1185">Reference proteome</keyword>
<feature type="transmembrane region" description="Helical" evidence="20">
    <location>
        <begin position="603"/>
        <end position="627"/>
    </location>
</feature>
<dbReference type="InterPro" id="IPR008271">
    <property type="entry name" value="Ser/Thr_kinase_AS"/>
</dbReference>
<dbReference type="PROSITE" id="PS00108">
    <property type="entry name" value="PROTEIN_KINASE_ST"/>
    <property type="match status" value="1"/>
</dbReference>
<comment type="similarity">
    <text evidence="2">Belongs to the protein kinase superfamily. CK1 Ser/Thr protein kinase family. Casein kinase I subfamily.</text>
</comment>
<dbReference type="EC" id="2.7.11.1" evidence="4"/>
<keyword evidence="9 18" id="KW-0547">Nucleotide-binding</keyword>
<dbReference type="Pfam" id="PF00833">
    <property type="entry name" value="Ribosomal_S17e"/>
    <property type="match status" value="1"/>
</dbReference>
<dbReference type="Gene3D" id="3.30.200.20">
    <property type="entry name" value="Phosphorylase Kinase, domain 1"/>
    <property type="match status" value="1"/>
</dbReference>
<protein>
    <recommendedName>
        <fullName evidence="14">Small ribosomal subunit protein eS17</fullName>
        <ecNumber evidence="4">2.7.11.1</ecNumber>
    </recommendedName>
    <alternativeName>
        <fullName evidence="15">40S ribosomal protein S17</fullName>
    </alternativeName>
</protein>
<dbReference type="GO" id="GO:0006412">
    <property type="term" value="P:translation"/>
    <property type="evidence" value="ECO:0007669"/>
    <property type="project" value="InterPro"/>
</dbReference>
<dbReference type="InterPro" id="IPR050235">
    <property type="entry name" value="CK1_Ser-Thr_kinase"/>
</dbReference>
<evidence type="ECO:0000256" key="10">
    <source>
        <dbReference type="ARBA" id="ARBA00022777"/>
    </source>
</evidence>
<evidence type="ECO:0000256" key="16">
    <source>
        <dbReference type="ARBA" id="ARBA00047899"/>
    </source>
</evidence>
<dbReference type="InterPro" id="IPR018273">
    <property type="entry name" value="Ribosomal_eS17_CS"/>
</dbReference>
<evidence type="ECO:0000313" key="22">
    <source>
        <dbReference type="EMBL" id="KAK1798404.1"/>
    </source>
</evidence>
<dbReference type="Pfam" id="PF00069">
    <property type="entry name" value="Pkinase"/>
    <property type="match status" value="1"/>
</dbReference>
<comment type="catalytic activity">
    <reaction evidence="17">
        <text>L-seryl-[protein] + ATP = O-phospho-L-seryl-[protein] + ADP + H(+)</text>
        <dbReference type="Rhea" id="RHEA:17989"/>
        <dbReference type="Rhea" id="RHEA-COMP:9863"/>
        <dbReference type="Rhea" id="RHEA-COMP:11604"/>
        <dbReference type="ChEBI" id="CHEBI:15378"/>
        <dbReference type="ChEBI" id="CHEBI:29999"/>
        <dbReference type="ChEBI" id="CHEBI:30616"/>
        <dbReference type="ChEBI" id="CHEBI:83421"/>
        <dbReference type="ChEBI" id="CHEBI:456216"/>
        <dbReference type="EC" id="2.7.11.1"/>
    </reaction>
</comment>
<organism evidence="22 23">
    <name type="scientific">Electrophorus voltai</name>
    <dbReference type="NCBI Taxonomy" id="2609070"/>
    <lineage>
        <taxon>Eukaryota</taxon>
        <taxon>Metazoa</taxon>
        <taxon>Chordata</taxon>
        <taxon>Craniata</taxon>
        <taxon>Vertebrata</taxon>
        <taxon>Euteleostomi</taxon>
        <taxon>Actinopterygii</taxon>
        <taxon>Neopterygii</taxon>
        <taxon>Teleostei</taxon>
        <taxon>Ostariophysi</taxon>
        <taxon>Gymnotiformes</taxon>
        <taxon>Gymnotoidei</taxon>
        <taxon>Gymnotidae</taxon>
        <taxon>Electrophorus</taxon>
    </lineage>
</organism>
<keyword evidence="13" id="KW-0687">Ribonucleoprotein</keyword>
<evidence type="ECO:0000313" key="23">
    <source>
        <dbReference type="Proteomes" id="UP001239994"/>
    </source>
</evidence>
<keyword evidence="11 18" id="KW-0067">ATP-binding</keyword>
<dbReference type="Pfam" id="PF12605">
    <property type="entry name" value="CK1gamma_C"/>
    <property type="match status" value="2"/>
</dbReference>
<dbReference type="InterPro" id="IPR036401">
    <property type="entry name" value="Ribosomal_eS17_sf"/>
</dbReference>
<feature type="domain" description="Protein kinase" evidence="21">
    <location>
        <begin position="63"/>
        <end position="393"/>
    </location>
</feature>
<evidence type="ECO:0000256" key="19">
    <source>
        <dbReference type="SAM" id="MobiDB-lite"/>
    </source>
</evidence>
<gene>
    <name evidence="22" type="ORF">P4O66_006739</name>
</gene>
<evidence type="ECO:0000256" key="7">
    <source>
        <dbReference type="ARBA" id="ARBA00022679"/>
    </source>
</evidence>
<dbReference type="FunFam" id="1.10.60.20:FF:000001">
    <property type="entry name" value="40S ribosomal protein S17"/>
    <property type="match status" value="1"/>
</dbReference>
<dbReference type="GO" id="GO:1990904">
    <property type="term" value="C:ribonucleoprotein complex"/>
    <property type="evidence" value="ECO:0007669"/>
    <property type="project" value="UniProtKB-KW"/>
</dbReference>
<dbReference type="AlphaFoldDB" id="A0AAD8ZF83"/>
<dbReference type="Proteomes" id="UP001239994">
    <property type="component" value="Unassembled WGS sequence"/>
</dbReference>
<dbReference type="InterPro" id="IPR017441">
    <property type="entry name" value="Protein_kinase_ATP_BS"/>
</dbReference>
<dbReference type="GO" id="GO:0003735">
    <property type="term" value="F:structural constituent of ribosome"/>
    <property type="evidence" value="ECO:0007669"/>
    <property type="project" value="InterPro"/>
</dbReference>
<evidence type="ECO:0000256" key="11">
    <source>
        <dbReference type="ARBA" id="ARBA00022840"/>
    </source>
</evidence>
<dbReference type="FunFam" id="1.10.510.10:FF:000025">
    <property type="entry name" value="Casein kinase I isoform gamma-1"/>
    <property type="match status" value="1"/>
</dbReference>
<dbReference type="SMART" id="SM00220">
    <property type="entry name" value="S_TKc"/>
    <property type="match status" value="1"/>
</dbReference>
<evidence type="ECO:0000256" key="18">
    <source>
        <dbReference type="PROSITE-ProRule" id="PRU10141"/>
    </source>
</evidence>
<feature type="binding site" evidence="18">
    <location>
        <position position="92"/>
    </location>
    <ligand>
        <name>ATP</name>
        <dbReference type="ChEBI" id="CHEBI:30616"/>
    </ligand>
</feature>
<keyword evidence="20" id="KW-1133">Transmembrane helix</keyword>
<keyword evidence="20" id="KW-0472">Membrane</keyword>
<dbReference type="Gene3D" id="1.10.510.10">
    <property type="entry name" value="Transferase(Phosphotransferase) domain 1"/>
    <property type="match status" value="1"/>
</dbReference>
<comment type="caution">
    <text evidence="22">The sequence shown here is derived from an EMBL/GenBank/DDBJ whole genome shotgun (WGS) entry which is preliminary data.</text>
</comment>
<keyword evidence="5" id="KW-0963">Cytoplasm</keyword>
<evidence type="ECO:0000256" key="13">
    <source>
        <dbReference type="ARBA" id="ARBA00023274"/>
    </source>
</evidence>
<dbReference type="GO" id="GO:0004674">
    <property type="term" value="F:protein serine/threonine kinase activity"/>
    <property type="evidence" value="ECO:0007669"/>
    <property type="project" value="UniProtKB-KW"/>
</dbReference>
<feature type="region of interest" description="Disordered" evidence="19">
    <location>
        <begin position="22"/>
        <end position="56"/>
    </location>
</feature>
<keyword evidence="20" id="KW-0812">Transmembrane</keyword>
<evidence type="ECO:0000256" key="14">
    <source>
        <dbReference type="ARBA" id="ARBA00035144"/>
    </source>
</evidence>
<evidence type="ECO:0000256" key="8">
    <source>
        <dbReference type="ARBA" id="ARBA00022687"/>
    </source>
</evidence>
<dbReference type="Gene3D" id="1.10.60.20">
    <property type="entry name" value="Ribosomal protein S17e-like"/>
    <property type="match status" value="1"/>
</dbReference>
<comment type="subcellular location">
    <subcellularLocation>
        <location evidence="1">Cytoplasm</location>
    </subcellularLocation>
</comment>
<feature type="non-terminal residue" evidence="22">
    <location>
        <position position="1"/>
    </location>
</feature>
<evidence type="ECO:0000256" key="4">
    <source>
        <dbReference type="ARBA" id="ARBA00012513"/>
    </source>
</evidence>
<dbReference type="GO" id="GO:0005524">
    <property type="term" value="F:ATP binding"/>
    <property type="evidence" value="ECO:0007669"/>
    <property type="project" value="UniProtKB-UniRule"/>
</dbReference>
<keyword evidence="6" id="KW-0723">Serine/threonine-protein kinase</keyword>
<comment type="similarity">
    <text evidence="3">Belongs to the eukaryotic ribosomal protein eS17 family.</text>
</comment>
<reference evidence="22" key="1">
    <citation type="submission" date="2023-03" db="EMBL/GenBank/DDBJ databases">
        <title>Electrophorus voltai genome.</title>
        <authorList>
            <person name="Bian C."/>
        </authorList>
    </citation>
    <scope>NUCLEOTIDE SEQUENCE</scope>
    <source>
        <strain evidence="22">CB-2022</strain>
        <tissue evidence="22">Muscle</tissue>
    </source>
</reference>
<dbReference type="SUPFAM" id="SSF56112">
    <property type="entry name" value="Protein kinase-like (PK-like)"/>
    <property type="match status" value="1"/>
</dbReference>
<dbReference type="GO" id="GO:0022626">
    <property type="term" value="C:cytosolic ribosome"/>
    <property type="evidence" value="ECO:0007669"/>
    <property type="project" value="UniProtKB-ARBA"/>
</dbReference>
<name>A0AAD8ZF83_9TELE</name>
<dbReference type="PROSITE" id="PS00712">
    <property type="entry name" value="RIBOSOMAL_S17E"/>
    <property type="match status" value="1"/>
</dbReference>
<dbReference type="InterPro" id="IPR011009">
    <property type="entry name" value="Kinase-like_dom_sf"/>
</dbReference>
<dbReference type="PROSITE" id="PS50011">
    <property type="entry name" value="PROTEIN_KINASE_DOM"/>
    <property type="match status" value="1"/>
</dbReference>
<keyword evidence="10" id="KW-0418">Kinase</keyword>
<evidence type="ECO:0000256" key="12">
    <source>
        <dbReference type="ARBA" id="ARBA00022980"/>
    </source>
</evidence>
<evidence type="ECO:0000256" key="15">
    <source>
        <dbReference type="ARBA" id="ARBA00035467"/>
    </source>
</evidence>
<dbReference type="PANTHER" id="PTHR11909">
    <property type="entry name" value="CASEIN KINASE-RELATED"/>
    <property type="match status" value="1"/>
</dbReference>
<keyword evidence="12" id="KW-0689">Ribosomal protein</keyword>
<comment type="catalytic activity">
    <reaction evidence="16">
        <text>L-threonyl-[protein] + ATP = O-phospho-L-threonyl-[protein] + ADP + H(+)</text>
        <dbReference type="Rhea" id="RHEA:46608"/>
        <dbReference type="Rhea" id="RHEA-COMP:11060"/>
        <dbReference type="Rhea" id="RHEA-COMP:11605"/>
        <dbReference type="ChEBI" id="CHEBI:15378"/>
        <dbReference type="ChEBI" id="CHEBI:30013"/>
        <dbReference type="ChEBI" id="CHEBI:30616"/>
        <dbReference type="ChEBI" id="CHEBI:61977"/>
        <dbReference type="ChEBI" id="CHEBI:456216"/>
        <dbReference type="EC" id="2.7.11.1"/>
    </reaction>
</comment>
<sequence>CTVGTALVSLELGVHGAAIMDHPREKEAERPARSSKVAQGQSRHSRPSSSSTSSGVLMVGPNFRVGKKIGCGNFGELKLGKNLYTNEYVAIKLEPVKSRAPQLHLEYRFYKTLGSTGLVAPARESRQLLHGTGLTIECVAEWACSAVEGRAVGRRQLCSQPECSACPVLFRYTAAAEGLPQVYYFGPCGKFNAMVLELLGPSLEDLFDLCDRTFSLKTVLMIAIQLISRMEYVHSKNLIYRDVKPENFLIGRQGNKKEHIIHIIDFGLAKEYIDPETKKHIPYREHKSLTGTARYMSINTHLGKEQSRRDDLEALGHMFMYFLRGSLPWQGLKADTLKERYQKIGDTKRNTPIEVLCENFPEEMATYLRYVRRLDFFEKPDYEYLRNLFTELFERKGYTFDYTYDWVGRQIPTPVGSVHVDSGASAVTRESHTHRDRPSQHQPLRNQVRAPWPPMLCRDEVFLDRCSVTNADSWLCFGSFVFLFLVPAPLCMPPGLMPPAHTHSPLLPTILHPSPPGQTAASDRRGAWEVQPNRQANSYLTSHLASDRHGGSVQVVSSTNGELNAEDPLAGHSNAPITVQAEVEVVDEAKYVCSHLPSDCDTALLVLTVLLPSAGFYLFIYLFLILLGSRVPELIQLFVQGRVRTKTVKKAARVIIEKYYTRLGSDFHVNKRVCEEIAIIPSKPLRNKIAGYVTHLMKRIQRGPVRGISIRLQEEERERRDNYVPEVSALSQEIIEVDPDTREMLKMLEFGSLPTLQVTQPSIGMNFKTPRV</sequence>
<evidence type="ECO:0000256" key="20">
    <source>
        <dbReference type="SAM" id="Phobius"/>
    </source>
</evidence>
<evidence type="ECO:0000256" key="3">
    <source>
        <dbReference type="ARBA" id="ARBA00010444"/>
    </source>
</evidence>
<dbReference type="GO" id="GO:0016055">
    <property type="term" value="P:Wnt signaling pathway"/>
    <property type="evidence" value="ECO:0007669"/>
    <property type="project" value="UniProtKB-KW"/>
</dbReference>
<dbReference type="SUPFAM" id="SSF116820">
    <property type="entry name" value="Rps17e-like"/>
    <property type="match status" value="1"/>
</dbReference>
<dbReference type="HAMAP" id="MF_00511">
    <property type="entry name" value="Ribosomal_eS17"/>
    <property type="match status" value="1"/>
</dbReference>
<accession>A0AAD8ZF83</accession>
<evidence type="ECO:0000256" key="17">
    <source>
        <dbReference type="ARBA" id="ARBA00048679"/>
    </source>
</evidence>
<feature type="region of interest" description="Disordered" evidence="19">
    <location>
        <begin position="422"/>
        <end position="445"/>
    </location>
</feature>
<dbReference type="PROSITE" id="PS00107">
    <property type="entry name" value="PROTEIN_KINASE_ATP"/>
    <property type="match status" value="1"/>
</dbReference>
<evidence type="ECO:0000256" key="6">
    <source>
        <dbReference type="ARBA" id="ARBA00022527"/>
    </source>
</evidence>
<evidence type="ECO:0000256" key="9">
    <source>
        <dbReference type="ARBA" id="ARBA00022741"/>
    </source>
</evidence>